<keyword evidence="9" id="KW-1185">Reference proteome</keyword>
<organism evidence="8 9">
    <name type="scientific">Anseongella ginsenosidimutans</name>
    <dbReference type="NCBI Taxonomy" id="496056"/>
    <lineage>
        <taxon>Bacteria</taxon>
        <taxon>Pseudomonadati</taxon>
        <taxon>Bacteroidota</taxon>
        <taxon>Sphingobacteriia</taxon>
        <taxon>Sphingobacteriales</taxon>
        <taxon>Sphingobacteriaceae</taxon>
        <taxon>Anseongella</taxon>
    </lineage>
</organism>
<keyword evidence="3" id="KW-0249">Electron transport</keyword>
<dbReference type="Gene3D" id="2.60.40.420">
    <property type="entry name" value="Cupredoxins - blue copper proteins"/>
    <property type="match status" value="1"/>
</dbReference>
<evidence type="ECO:0000256" key="2">
    <source>
        <dbReference type="ARBA" id="ARBA00022723"/>
    </source>
</evidence>
<sequence length="1155" mass="128207">MREMRKLFLLLTIPFLLFSGCAGKNDNAPRRLEILFLGHESEHHNSQQLAEILSREYFKEGINITYTTDPDDLTRDDLGLYDGLILYANHDSITKAQEQGLLDFVRSGKGFIPLHSASWCFRNSPEVVDLIGGQFKSHEGGSFSAEIVKPDHPSMNGVEAFTTEWDETYVHDKLSDKITVLMERVEGDHREPYTWVRDYGKGRVFYTAFGHDARTFNNPGFLQLVRSGILWAVGDEAKARLEQFTLAEPVYEPGRMPNYEKRDPPPQYQHPLSPEESMSQIQVPAGFELELFAAEPDIINPIAMAWDERGRLWVIETEDYPNTVIDTPGSGDDRIKICEDTDGDGRADKFTVFADKLNIPTSMVFANGGLIVSQAPHFLFLKDTDGDDKADVREVLFDGWGTFDTHAGPSNLKYGMDNNVWGTVGYSGFEGSLGGKNMRFGSGLYRFSPDGKEFEFMAPTTNNTWGLGFSEEFDVFLSTANNEHSDHFAIPDRLYELAGLAEKGIEKIDGHYAMHVVTKNLRQVDVHGGFTAAAGHNLYTARAFPEEYWNRIAFVCEPTGRVIHQAVLEQNGSGFDEKDGWNFTASADEWFGPVHAEVGPDGALWVLDWYNFIIQHNPTPEGFENGKGNAYIDSLREYTRGRIYRISYENAPDYDPLELSREEPGKLVRALRHDNMFWRLTAQRLLVETGNKEIAGDLYDLVSNRNVDKAGINAGAMHALWTLHGLGLMDGASQEALDAALQALKHPAAGVRKAAVQVLPRNEDIRESLLASGLLKDPDMRVRLAVLLALAEMPPSAQLGKALYEAANLPENAKDKWVSHALLIAAKVNRQGFMEAYESTGAAAAGPAAEASLTDRIAAGDRMKVFPFNKWTTIRSRDLPDIAGREIRITADITQNQEEDERQGVILAHGNAENGYALYMKEGRLNFQVNRNGSSEIIATSADLPGKFRLTASLTKDGAMSLFLDGKPVASGNAAGLLESQPENSLSVGYDREEDGYAGDYGDDFNFGGYIENGQLVFLQAGTAAVSTEEADQVINLSTIVNEMKYDKTKLTLRAGSTVKIVFTNPDHMQHNLLILEPGSLEKVGAAADKLALDPQGASRDYIPQMPEILFTTPLVNPRETYELVFKVPEVPGEYPFVCTFPGHWRLMNGVITVE</sequence>
<gene>
    <name evidence="8" type="ORF">EDD80_101284</name>
</gene>
<evidence type="ECO:0000256" key="4">
    <source>
        <dbReference type="ARBA" id="ARBA00023008"/>
    </source>
</evidence>
<dbReference type="EMBL" id="SMAD01000001">
    <property type="protein sequence ID" value="TCS90086.1"/>
    <property type="molecule type" value="Genomic_DNA"/>
</dbReference>
<dbReference type="GO" id="GO:0005507">
    <property type="term" value="F:copper ion binding"/>
    <property type="evidence" value="ECO:0007669"/>
    <property type="project" value="InterPro"/>
</dbReference>
<dbReference type="GO" id="GO:0009055">
    <property type="term" value="F:electron transfer activity"/>
    <property type="evidence" value="ECO:0007669"/>
    <property type="project" value="InterPro"/>
</dbReference>
<dbReference type="SUPFAM" id="SSF49503">
    <property type="entry name" value="Cupredoxins"/>
    <property type="match status" value="1"/>
</dbReference>
<dbReference type="Gene3D" id="1.25.10.10">
    <property type="entry name" value="Leucine-rich Repeat Variant"/>
    <property type="match status" value="1"/>
</dbReference>
<dbReference type="NCBIfam" id="TIGR02604">
    <property type="entry name" value="Piru_Ver_Nterm"/>
    <property type="match status" value="1"/>
</dbReference>
<dbReference type="GO" id="GO:0004553">
    <property type="term" value="F:hydrolase activity, hydrolyzing O-glycosyl compounds"/>
    <property type="evidence" value="ECO:0007669"/>
    <property type="project" value="UniProtKB-ARBA"/>
</dbReference>
<proteinExistence type="predicted"/>
<evidence type="ECO:0000256" key="3">
    <source>
        <dbReference type="ARBA" id="ARBA00022982"/>
    </source>
</evidence>
<keyword evidence="1" id="KW-0813">Transport</keyword>
<keyword evidence="4" id="KW-0186">Copper</keyword>
<dbReference type="Pfam" id="PF00127">
    <property type="entry name" value="Copper-bind"/>
    <property type="match status" value="1"/>
</dbReference>
<dbReference type="Pfam" id="PF23500">
    <property type="entry name" value="DUF7133"/>
    <property type="match status" value="1"/>
</dbReference>
<dbReference type="SUPFAM" id="SSF49899">
    <property type="entry name" value="Concanavalin A-like lectins/glucanases"/>
    <property type="match status" value="1"/>
</dbReference>
<dbReference type="Gene3D" id="2.120.10.30">
    <property type="entry name" value="TolB, C-terminal domain"/>
    <property type="match status" value="1"/>
</dbReference>
<dbReference type="CDD" id="cd04233">
    <property type="entry name" value="Auracyanin"/>
    <property type="match status" value="1"/>
</dbReference>
<reference evidence="8 9" key="1">
    <citation type="submission" date="2019-03" db="EMBL/GenBank/DDBJ databases">
        <title>Genomic Encyclopedia of Type Strains, Phase IV (KMG-IV): sequencing the most valuable type-strain genomes for metagenomic binning, comparative biology and taxonomic classification.</title>
        <authorList>
            <person name="Goeker M."/>
        </authorList>
    </citation>
    <scope>NUCLEOTIDE SEQUENCE [LARGE SCALE GENOMIC DNA]</scope>
    <source>
        <strain evidence="8 9">DSM 21100</strain>
    </source>
</reference>
<dbReference type="SUPFAM" id="SSF52317">
    <property type="entry name" value="Class I glutamine amidotransferase-like"/>
    <property type="match status" value="1"/>
</dbReference>
<keyword evidence="2" id="KW-0479">Metal-binding</keyword>
<comment type="caution">
    <text evidence="8">The sequence shown here is derived from an EMBL/GenBank/DDBJ whole genome shotgun (WGS) entry which is preliminary data.</text>
</comment>
<evidence type="ECO:0000259" key="5">
    <source>
        <dbReference type="Pfam" id="PF00127"/>
    </source>
</evidence>
<evidence type="ECO:0000259" key="6">
    <source>
        <dbReference type="Pfam" id="PF06283"/>
    </source>
</evidence>
<dbReference type="Pfam" id="PF06283">
    <property type="entry name" value="ThuA"/>
    <property type="match status" value="1"/>
</dbReference>
<protein>
    <submittedName>
        <fullName evidence="8">Putative membrane-bound dehydrogenase-like protein</fullName>
    </submittedName>
</protein>
<dbReference type="PANTHER" id="PTHR33546">
    <property type="entry name" value="LARGE, MULTIFUNCTIONAL SECRETED PROTEIN-RELATED"/>
    <property type="match status" value="1"/>
</dbReference>
<name>A0A4R3KYG6_9SPHI</name>
<evidence type="ECO:0000313" key="8">
    <source>
        <dbReference type="EMBL" id="TCS90086.1"/>
    </source>
</evidence>
<dbReference type="InterPro" id="IPR016024">
    <property type="entry name" value="ARM-type_fold"/>
</dbReference>
<dbReference type="InterPro" id="IPR013428">
    <property type="entry name" value="Membrane-bound_put_N"/>
</dbReference>
<dbReference type="Gene3D" id="3.40.50.880">
    <property type="match status" value="1"/>
</dbReference>
<dbReference type="InterPro" id="IPR011042">
    <property type="entry name" value="6-blade_b-propeller_TolB-like"/>
</dbReference>
<dbReference type="Proteomes" id="UP000295807">
    <property type="component" value="Unassembled WGS sequence"/>
</dbReference>
<dbReference type="GO" id="GO:0005975">
    <property type="term" value="P:carbohydrate metabolic process"/>
    <property type="evidence" value="ECO:0007669"/>
    <property type="project" value="UniProtKB-ARBA"/>
</dbReference>
<dbReference type="InterPro" id="IPR008972">
    <property type="entry name" value="Cupredoxin"/>
</dbReference>
<evidence type="ECO:0000313" key="9">
    <source>
        <dbReference type="Proteomes" id="UP000295807"/>
    </source>
</evidence>
<evidence type="ECO:0000256" key="1">
    <source>
        <dbReference type="ARBA" id="ARBA00022448"/>
    </source>
</evidence>
<dbReference type="AlphaFoldDB" id="A0A4R3KYG6"/>
<dbReference type="InterPro" id="IPR055557">
    <property type="entry name" value="DUF7133"/>
</dbReference>
<accession>A0A4R3KYG6</accession>
<dbReference type="InterPro" id="IPR029062">
    <property type="entry name" value="Class_I_gatase-like"/>
</dbReference>
<feature type="domain" description="Blue (type 1) copper" evidence="5">
    <location>
        <begin position="1041"/>
        <end position="1155"/>
    </location>
</feature>
<dbReference type="InterPro" id="IPR028871">
    <property type="entry name" value="BlueCu_1_BS"/>
</dbReference>
<dbReference type="Gene3D" id="2.60.120.200">
    <property type="match status" value="1"/>
</dbReference>
<evidence type="ECO:0000259" key="7">
    <source>
        <dbReference type="Pfam" id="PF23500"/>
    </source>
</evidence>
<dbReference type="SUPFAM" id="SSF48371">
    <property type="entry name" value="ARM repeat"/>
    <property type="match status" value="1"/>
</dbReference>
<dbReference type="PROSITE" id="PS00196">
    <property type="entry name" value="COPPER_BLUE"/>
    <property type="match status" value="1"/>
</dbReference>
<dbReference type="PANTHER" id="PTHR33546:SF1">
    <property type="entry name" value="LARGE, MULTIFUNCTIONAL SECRETED PROTEIN"/>
    <property type="match status" value="1"/>
</dbReference>
<dbReference type="InterPro" id="IPR011989">
    <property type="entry name" value="ARM-like"/>
</dbReference>
<feature type="domain" description="DUF7133" evidence="7">
    <location>
        <begin position="273"/>
        <end position="649"/>
    </location>
</feature>
<dbReference type="SUPFAM" id="SSF63829">
    <property type="entry name" value="Calcium-dependent phosphotriesterase"/>
    <property type="match status" value="1"/>
</dbReference>
<dbReference type="InterPro" id="IPR013320">
    <property type="entry name" value="ConA-like_dom_sf"/>
</dbReference>
<dbReference type="PROSITE" id="PS51257">
    <property type="entry name" value="PROKAR_LIPOPROTEIN"/>
    <property type="match status" value="1"/>
</dbReference>
<feature type="domain" description="ThuA-like" evidence="6">
    <location>
        <begin position="38"/>
        <end position="232"/>
    </location>
</feature>
<dbReference type="InterPro" id="IPR029010">
    <property type="entry name" value="ThuA-like"/>
</dbReference>
<dbReference type="InterPro" id="IPR000923">
    <property type="entry name" value="BlueCu_1"/>
</dbReference>